<dbReference type="CDD" id="cd09272">
    <property type="entry name" value="RNase_HI_RT_Ty1"/>
    <property type="match status" value="1"/>
</dbReference>
<keyword evidence="2" id="KW-1185">Reference proteome</keyword>
<organism evidence="2 3">
    <name type="scientific">Elaeis guineensis var. tenera</name>
    <name type="common">Oil palm</name>
    <dbReference type="NCBI Taxonomy" id="51953"/>
    <lineage>
        <taxon>Eukaryota</taxon>
        <taxon>Viridiplantae</taxon>
        <taxon>Streptophyta</taxon>
        <taxon>Embryophyta</taxon>
        <taxon>Tracheophyta</taxon>
        <taxon>Spermatophyta</taxon>
        <taxon>Magnoliopsida</taxon>
        <taxon>Liliopsida</taxon>
        <taxon>Arecaceae</taxon>
        <taxon>Arecoideae</taxon>
        <taxon>Cocoseae</taxon>
        <taxon>Elaeidinae</taxon>
        <taxon>Elaeis</taxon>
    </lineage>
</organism>
<feature type="compositionally biased region" description="Acidic residues" evidence="1">
    <location>
        <begin position="11"/>
        <end position="20"/>
    </location>
</feature>
<feature type="compositionally biased region" description="Basic and acidic residues" evidence="1">
    <location>
        <begin position="38"/>
        <end position="57"/>
    </location>
</feature>
<protein>
    <submittedName>
        <fullName evidence="3">Uncharacterized protein LOC105052420 isoform X2</fullName>
    </submittedName>
</protein>
<evidence type="ECO:0000256" key="1">
    <source>
        <dbReference type="SAM" id="MobiDB-lite"/>
    </source>
</evidence>
<dbReference type="OrthoDB" id="684929at2759"/>
<dbReference type="RefSeq" id="XP_019708773.1">
    <property type="nucleotide sequence ID" value="XM_019853214.2"/>
</dbReference>
<name>A0A6J0PNC9_ELAGV</name>
<gene>
    <name evidence="3" type="primary">LOC105052420</name>
</gene>
<proteinExistence type="predicted"/>
<dbReference type="InParanoid" id="A0A6J0PNC9"/>
<reference evidence="3" key="1">
    <citation type="submission" date="2025-08" db="UniProtKB">
        <authorList>
            <consortium name="RefSeq"/>
        </authorList>
    </citation>
    <scope>IDENTIFICATION</scope>
</reference>
<evidence type="ECO:0000313" key="2">
    <source>
        <dbReference type="Proteomes" id="UP000504607"/>
    </source>
</evidence>
<evidence type="ECO:0000313" key="3">
    <source>
        <dbReference type="RefSeq" id="XP_019708773.1"/>
    </source>
</evidence>
<sequence>MPPLSNRSDMESEPLAEGSLEETLAEGFQKRRSGGDVSLEKMLAEGSRKMRSSRDGDGSFGDGDGRSFTSEPLLCELCLQLRSPPTMWCDNLSAIYLTANPVFHARTKPIEIDNHFVRERVFQKPLSIGFINSNDQLTDGLTKRLASLRFVFLWSKLNVLDSPLCLRGGNRAKSS</sequence>
<feature type="region of interest" description="Disordered" evidence="1">
    <location>
        <begin position="28"/>
        <end position="63"/>
    </location>
</feature>
<dbReference type="AlphaFoldDB" id="A0A6J0PNC9"/>
<dbReference type="Proteomes" id="UP000504607">
    <property type="component" value="Chromosome 10"/>
</dbReference>
<feature type="region of interest" description="Disordered" evidence="1">
    <location>
        <begin position="1"/>
        <end position="20"/>
    </location>
</feature>
<accession>A0A6J0PNC9</accession>